<dbReference type="EMBL" id="JAJSOF020000031">
    <property type="protein sequence ID" value="KAJ4431648.1"/>
    <property type="molecule type" value="Genomic_DNA"/>
</dbReference>
<evidence type="ECO:0000256" key="1">
    <source>
        <dbReference type="SAM" id="MobiDB-lite"/>
    </source>
</evidence>
<protein>
    <submittedName>
        <fullName evidence="2">Uncharacterized protein</fullName>
    </submittedName>
</protein>
<sequence length="92" mass="10046">MAGLCESGNEPPGHKDGGKEDKYGGEGHEDGGEEDKYGGEGHEDKDDKYGGEENAARKTNMVVKDTKMVVKKKIMGVHRYDGEELTDTMVKN</sequence>
<accession>A0ABQ8SCK4</accession>
<evidence type="ECO:0000313" key="3">
    <source>
        <dbReference type="Proteomes" id="UP001148838"/>
    </source>
</evidence>
<reference evidence="2 3" key="1">
    <citation type="journal article" date="2022" name="Allergy">
        <title>Genome assembly and annotation of Periplaneta americana reveal a comprehensive cockroach allergen profile.</title>
        <authorList>
            <person name="Wang L."/>
            <person name="Xiong Q."/>
            <person name="Saelim N."/>
            <person name="Wang L."/>
            <person name="Nong W."/>
            <person name="Wan A.T."/>
            <person name="Shi M."/>
            <person name="Liu X."/>
            <person name="Cao Q."/>
            <person name="Hui J.H.L."/>
            <person name="Sookrung N."/>
            <person name="Leung T.F."/>
            <person name="Tungtrongchitr A."/>
            <person name="Tsui S.K.W."/>
        </authorList>
    </citation>
    <scope>NUCLEOTIDE SEQUENCE [LARGE SCALE GENOMIC DNA]</scope>
    <source>
        <strain evidence="2">PWHHKU_190912</strain>
    </source>
</reference>
<feature type="region of interest" description="Disordered" evidence="1">
    <location>
        <begin position="1"/>
        <end position="58"/>
    </location>
</feature>
<proteinExistence type="predicted"/>
<evidence type="ECO:0000313" key="2">
    <source>
        <dbReference type="EMBL" id="KAJ4431648.1"/>
    </source>
</evidence>
<keyword evidence="3" id="KW-1185">Reference proteome</keyword>
<organism evidence="2 3">
    <name type="scientific">Periplaneta americana</name>
    <name type="common">American cockroach</name>
    <name type="synonym">Blatta americana</name>
    <dbReference type="NCBI Taxonomy" id="6978"/>
    <lineage>
        <taxon>Eukaryota</taxon>
        <taxon>Metazoa</taxon>
        <taxon>Ecdysozoa</taxon>
        <taxon>Arthropoda</taxon>
        <taxon>Hexapoda</taxon>
        <taxon>Insecta</taxon>
        <taxon>Pterygota</taxon>
        <taxon>Neoptera</taxon>
        <taxon>Polyneoptera</taxon>
        <taxon>Dictyoptera</taxon>
        <taxon>Blattodea</taxon>
        <taxon>Blattoidea</taxon>
        <taxon>Blattidae</taxon>
        <taxon>Blattinae</taxon>
        <taxon>Periplaneta</taxon>
    </lineage>
</organism>
<name>A0ABQ8SCK4_PERAM</name>
<comment type="caution">
    <text evidence="2">The sequence shown here is derived from an EMBL/GenBank/DDBJ whole genome shotgun (WGS) entry which is preliminary data.</text>
</comment>
<dbReference type="Proteomes" id="UP001148838">
    <property type="component" value="Unassembled WGS sequence"/>
</dbReference>
<feature type="compositionally biased region" description="Basic and acidic residues" evidence="1">
    <location>
        <begin position="12"/>
        <end position="56"/>
    </location>
</feature>
<gene>
    <name evidence="2" type="ORF">ANN_20247</name>
</gene>